<dbReference type="GO" id="GO:0003824">
    <property type="term" value="F:catalytic activity"/>
    <property type="evidence" value="ECO:0007669"/>
    <property type="project" value="InterPro"/>
</dbReference>
<name>A0A9Q1FRF1_SYNKA</name>
<keyword evidence="3" id="KW-1185">Reference proteome</keyword>
<dbReference type="InterPro" id="IPR005135">
    <property type="entry name" value="Endo/exonuclease/phosphatase"/>
</dbReference>
<gene>
    <name evidence="2" type="ORF">SKAU_G00131180</name>
</gene>
<dbReference type="Gene3D" id="3.60.10.10">
    <property type="entry name" value="Endonuclease/exonuclease/phosphatase"/>
    <property type="match status" value="1"/>
</dbReference>
<reference evidence="2" key="1">
    <citation type="journal article" date="2023" name="Science">
        <title>Genome structures resolve the early diversification of teleost fishes.</title>
        <authorList>
            <person name="Parey E."/>
            <person name="Louis A."/>
            <person name="Montfort J."/>
            <person name="Bouchez O."/>
            <person name="Roques C."/>
            <person name="Iampietro C."/>
            <person name="Lluch J."/>
            <person name="Castinel A."/>
            <person name="Donnadieu C."/>
            <person name="Desvignes T."/>
            <person name="Floi Bucao C."/>
            <person name="Jouanno E."/>
            <person name="Wen M."/>
            <person name="Mejri S."/>
            <person name="Dirks R."/>
            <person name="Jansen H."/>
            <person name="Henkel C."/>
            <person name="Chen W.J."/>
            <person name="Zahm M."/>
            <person name="Cabau C."/>
            <person name="Klopp C."/>
            <person name="Thompson A.W."/>
            <person name="Robinson-Rechavi M."/>
            <person name="Braasch I."/>
            <person name="Lecointre G."/>
            <person name="Bobe J."/>
            <person name="Postlethwait J.H."/>
            <person name="Berthelot C."/>
            <person name="Roest Crollius H."/>
            <person name="Guiguen Y."/>
        </authorList>
    </citation>
    <scope>NUCLEOTIDE SEQUENCE</scope>
    <source>
        <strain evidence="2">WJC10195</strain>
    </source>
</reference>
<dbReference type="EMBL" id="JAINUF010000004">
    <property type="protein sequence ID" value="KAJ8364287.1"/>
    <property type="molecule type" value="Genomic_DNA"/>
</dbReference>
<dbReference type="InterPro" id="IPR036691">
    <property type="entry name" value="Endo/exonu/phosph_ase_sf"/>
</dbReference>
<dbReference type="AlphaFoldDB" id="A0A9Q1FRF1"/>
<proteinExistence type="predicted"/>
<dbReference type="OrthoDB" id="419189at2759"/>
<organism evidence="2 3">
    <name type="scientific">Synaphobranchus kaupii</name>
    <name type="common">Kaup's arrowtooth eel</name>
    <dbReference type="NCBI Taxonomy" id="118154"/>
    <lineage>
        <taxon>Eukaryota</taxon>
        <taxon>Metazoa</taxon>
        <taxon>Chordata</taxon>
        <taxon>Craniata</taxon>
        <taxon>Vertebrata</taxon>
        <taxon>Euteleostomi</taxon>
        <taxon>Actinopterygii</taxon>
        <taxon>Neopterygii</taxon>
        <taxon>Teleostei</taxon>
        <taxon>Anguilliformes</taxon>
        <taxon>Synaphobranchidae</taxon>
        <taxon>Synaphobranchus</taxon>
    </lineage>
</organism>
<protein>
    <recommendedName>
        <fullName evidence="1">Endonuclease/exonuclease/phosphatase domain-containing protein</fullName>
    </recommendedName>
</protein>
<evidence type="ECO:0000259" key="1">
    <source>
        <dbReference type="Pfam" id="PF03372"/>
    </source>
</evidence>
<dbReference type="Pfam" id="PF03372">
    <property type="entry name" value="Exo_endo_phos"/>
    <property type="match status" value="1"/>
</dbReference>
<evidence type="ECO:0000313" key="2">
    <source>
        <dbReference type="EMBL" id="KAJ8364287.1"/>
    </source>
</evidence>
<accession>A0A9Q1FRF1</accession>
<dbReference type="Proteomes" id="UP001152622">
    <property type="component" value="Chromosome 4"/>
</dbReference>
<sequence>MPKLLKRRPNHRRCCPANLVCPPLSSHKELSVVGGLWNCRSAVQKADFITAYARVKSLHFLALTETWITPDYTATPAALSAGYSFSHIPRASGRGGGTGLLISTSWKFSIPTVHCLKSSSFEFHAVTVTHPSALNIVVLYRPPGPLSAFLDELDILLSSFPEDGTPVILLGDFNLQPDSSQLSSVASLLQSFALTQSPSPATHKGGNQLDLVLTRSCATSELTVTPLHVSDHFFISFSLSCPLSLNSANNPPTVMFRRNLCTLSHSSLTTSALSALPPPATFAKMPIDVATSCLSQSLNSLCPLVSKPARPSPPSPWLKDSLRSSRTMLRAAERKWRKSRSPDDVASYHTLLAAFTAATTSAKTSFFQSKINACVSNPCKLFSTFSSLLIPPPPPSPSSLSADDFLTHFEGKVATIRNSFTYPVTPHIPHTEPIATLSSFKILEDADVLQLVTHYRATTCPLDPIPSAVLQYIR</sequence>
<evidence type="ECO:0000313" key="3">
    <source>
        <dbReference type="Proteomes" id="UP001152622"/>
    </source>
</evidence>
<comment type="caution">
    <text evidence="2">The sequence shown here is derived from an EMBL/GenBank/DDBJ whole genome shotgun (WGS) entry which is preliminary data.</text>
</comment>
<dbReference type="SUPFAM" id="SSF56219">
    <property type="entry name" value="DNase I-like"/>
    <property type="match status" value="1"/>
</dbReference>
<dbReference type="PANTHER" id="PTHR46670:SF3">
    <property type="entry name" value="ENDONUCLEASE_EXONUCLEASE_PHOSPHATASE DOMAIN-CONTAINING PROTEIN"/>
    <property type="match status" value="1"/>
</dbReference>
<feature type="domain" description="Endonuclease/exonuclease/phosphatase" evidence="1">
    <location>
        <begin position="37"/>
        <end position="232"/>
    </location>
</feature>
<dbReference type="PANTHER" id="PTHR46670">
    <property type="entry name" value="ENDO/EXONUCLEASE/PHOSPHATASE DOMAIN-CONTAINING PROTEIN"/>
    <property type="match status" value="1"/>
</dbReference>